<protein>
    <recommendedName>
        <fullName evidence="1">Heterokaryon incompatibility domain-containing protein</fullName>
    </recommendedName>
</protein>
<dbReference type="PANTHER" id="PTHR24148:SF64">
    <property type="entry name" value="HETEROKARYON INCOMPATIBILITY DOMAIN-CONTAINING PROTEIN"/>
    <property type="match status" value="1"/>
</dbReference>
<dbReference type="EMBL" id="KV750362">
    <property type="protein sequence ID" value="OCL05148.1"/>
    <property type="molecule type" value="Genomic_DNA"/>
</dbReference>
<dbReference type="Proteomes" id="UP000250140">
    <property type="component" value="Unassembled WGS sequence"/>
</dbReference>
<gene>
    <name evidence="2" type="ORF">AOQ84DRAFT_366883</name>
</gene>
<proteinExistence type="predicted"/>
<dbReference type="PANTHER" id="PTHR24148">
    <property type="entry name" value="ANKYRIN REPEAT DOMAIN-CONTAINING PROTEIN 39 HOMOLOG-RELATED"/>
    <property type="match status" value="1"/>
</dbReference>
<reference evidence="2 3" key="1">
    <citation type="journal article" date="2016" name="Nat. Commun.">
        <title>Ectomycorrhizal ecology is imprinted in the genome of the dominant symbiotic fungus Cenococcum geophilum.</title>
        <authorList>
            <consortium name="DOE Joint Genome Institute"/>
            <person name="Peter M."/>
            <person name="Kohler A."/>
            <person name="Ohm R.A."/>
            <person name="Kuo A."/>
            <person name="Krutzmann J."/>
            <person name="Morin E."/>
            <person name="Arend M."/>
            <person name="Barry K.W."/>
            <person name="Binder M."/>
            <person name="Choi C."/>
            <person name="Clum A."/>
            <person name="Copeland A."/>
            <person name="Grisel N."/>
            <person name="Haridas S."/>
            <person name="Kipfer T."/>
            <person name="LaButti K."/>
            <person name="Lindquist E."/>
            <person name="Lipzen A."/>
            <person name="Maire R."/>
            <person name="Meier B."/>
            <person name="Mihaltcheva S."/>
            <person name="Molinier V."/>
            <person name="Murat C."/>
            <person name="Poggeler S."/>
            <person name="Quandt C.A."/>
            <person name="Sperisen C."/>
            <person name="Tritt A."/>
            <person name="Tisserant E."/>
            <person name="Crous P.W."/>
            <person name="Henrissat B."/>
            <person name="Nehls U."/>
            <person name="Egli S."/>
            <person name="Spatafora J.W."/>
            <person name="Grigoriev I.V."/>
            <person name="Martin F.M."/>
        </authorList>
    </citation>
    <scope>NUCLEOTIDE SEQUENCE [LARGE SCALE GENOMIC DNA]</scope>
    <source>
        <strain evidence="2 3">CBS 207.34</strain>
    </source>
</reference>
<keyword evidence="3" id="KW-1185">Reference proteome</keyword>
<dbReference type="OrthoDB" id="4476201at2759"/>
<sequence length="690" mass="78548">NPDEKAIQVALMGEIFSQADAVIVWLGEDTTDLNNFLWMHWNFLSALCSYGEEHGIETMRRQHPYDPNFLMKLRLVPPCGSWSEAWGNFFEFFRKRSWFSRAWCVQEVVLAKSVYVECGRSCIPWERIDVLTTLIEKCGWHHSAKTIAQKTHSIPTGQETIRICRINHDLRDYLKKPVNVDESQRTNNELPMSSGGAPKKFRQPLLAYLLAFLTEVRSSPQGYAVITTNCNILKDNEPDLHWFEYLQRLLYLTRPHLSSDPRDKIYAYLGIAQKALLPGKTMPIVPNYSSLSTPETLYRFVATILLTRHPRLSNLSYVEDKRSRRLHNLPSWVPDYSCPDVPQPLIILRGPTFMYECCPQRYGPTWVTVNPEGSLKTRGARFDRIVAISDPLSATLDAFDISTWFGICAGLEAPYMPTQEDLSEAFWRTLIADTFDKSPAPDSMRKAFKSWICAHLAMTAAQKRNLGFTEEQSWSHISALLRPFEDGKARIGSQAMPEVVTYDRRVAALLPAFKESYGKADLEAERACELATHLYVLPTLLEVKRKHYETFHSSRARRYANEGEARILFDREQIQEFLKSGMTTGGLFVMANAEGMVASDEKVSQPFEDALQDVMKFRALYRTEGGYLGLGPRSVEYGDEVWLLQGAGVPFILRKDGEQSELIGETYLHGFMDGKMAQKVIGRIGVVTIA</sequence>
<dbReference type="AlphaFoldDB" id="A0A8E2JPX3"/>
<name>A0A8E2JPX3_9PEZI</name>
<organism evidence="2 3">
    <name type="scientific">Glonium stellatum</name>
    <dbReference type="NCBI Taxonomy" id="574774"/>
    <lineage>
        <taxon>Eukaryota</taxon>
        <taxon>Fungi</taxon>
        <taxon>Dikarya</taxon>
        <taxon>Ascomycota</taxon>
        <taxon>Pezizomycotina</taxon>
        <taxon>Dothideomycetes</taxon>
        <taxon>Pleosporomycetidae</taxon>
        <taxon>Gloniales</taxon>
        <taxon>Gloniaceae</taxon>
        <taxon>Glonium</taxon>
    </lineage>
</organism>
<dbReference type="Pfam" id="PF06985">
    <property type="entry name" value="HET"/>
    <property type="match status" value="1"/>
</dbReference>
<accession>A0A8E2JPX3</accession>
<dbReference type="InterPro" id="IPR052895">
    <property type="entry name" value="HetReg/Transcr_Mod"/>
</dbReference>
<feature type="non-terminal residue" evidence="2">
    <location>
        <position position="1"/>
    </location>
</feature>
<evidence type="ECO:0000313" key="2">
    <source>
        <dbReference type="EMBL" id="OCL05148.1"/>
    </source>
</evidence>
<dbReference type="Pfam" id="PF26639">
    <property type="entry name" value="Het-6_barrel"/>
    <property type="match status" value="1"/>
</dbReference>
<feature type="domain" description="Heterokaryon incompatibility" evidence="1">
    <location>
        <begin position="3"/>
        <end position="107"/>
    </location>
</feature>
<evidence type="ECO:0000259" key="1">
    <source>
        <dbReference type="Pfam" id="PF06985"/>
    </source>
</evidence>
<dbReference type="InterPro" id="IPR010730">
    <property type="entry name" value="HET"/>
</dbReference>
<evidence type="ECO:0000313" key="3">
    <source>
        <dbReference type="Proteomes" id="UP000250140"/>
    </source>
</evidence>